<evidence type="ECO:0000256" key="1">
    <source>
        <dbReference type="SAM" id="MobiDB-lite"/>
    </source>
</evidence>
<evidence type="ECO:0000313" key="2">
    <source>
        <dbReference type="EMBL" id="NKY27740.1"/>
    </source>
</evidence>
<sequence>MAAPQRRLPFKSGYQQDGTGGKNVNEPVRQNLTSSIGAVWPPAFATHNRLRGFYPRVVDTADAMIQFIEDFEDYRAKAAYSSIDRLTIRYAGSIELLYMLEDAGIEVEGVIPLACEHPHYIVYTCWHSSFRSIGADDLLQHRIILKRTRKERARKNRIATDSQALGLTIHVLSRGTELSRREHAVARFVEVYRTFGLDQHGVRDLVLSADNTIAYLADSSDAVVCTVLAERAKILIEGHDALVLFEITEGTTRVDFQGRGLYRGLSALLVDHVWEEATEPIHAIYGESNLSSPGVIYAARQNGRRFVHDEGHLYGAIHSRNLRFGILSQNYKVNDGREKRAYNDFALSYVDLAERRL</sequence>
<dbReference type="Proteomes" id="UP000540698">
    <property type="component" value="Unassembled WGS sequence"/>
</dbReference>
<proteinExistence type="predicted"/>
<gene>
    <name evidence="2" type="ORF">HGB38_16110</name>
</gene>
<accession>A0A7X6L4T7</accession>
<dbReference type="AlphaFoldDB" id="A0A7X6L4T7"/>
<comment type="caution">
    <text evidence="2">The sequence shown here is derived from an EMBL/GenBank/DDBJ whole genome shotgun (WGS) entry which is preliminary data.</text>
</comment>
<reference evidence="2 3" key="1">
    <citation type="submission" date="2020-04" db="EMBL/GenBank/DDBJ databases">
        <title>MicrobeNet Type strains.</title>
        <authorList>
            <person name="Nicholson A.C."/>
        </authorList>
    </citation>
    <scope>NUCLEOTIDE SEQUENCE [LARGE SCALE GENOMIC DNA]</scope>
    <source>
        <strain evidence="2 3">DSM 44956</strain>
    </source>
</reference>
<feature type="region of interest" description="Disordered" evidence="1">
    <location>
        <begin position="1"/>
        <end position="26"/>
    </location>
</feature>
<name>A0A7X6L4T7_9NOCA</name>
<dbReference type="EMBL" id="JAAXOS010000007">
    <property type="protein sequence ID" value="NKY27740.1"/>
    <property type="molecule type" value="Genomic_DNA"/>
</dbReference>
<evidence type="ECO:0000313" key="3">
    <source>
        <dbReference type="Proteomes" id="UP000540698"/>
    </source>
</evidence>
<organism evidence="2 3">
    <name type="scientific">Nocardia gamkensis</name>
    <dbReference type="NCBI Taxonomy" id="352869"/>
    <lineage>
        <taxon>Bacteria</taxon>
        <taxon>Bacillati</taxon>
        <taxon>Actinomycetota</taxon>
        <taxon>Actinomycetes</taxon>
        <taxon>Mycobacteriales</taxon>
        <taxon>Nocardiaceae</taxon>
        <taxon>Nocardia</taxon>
    </lineage>
</organism>
<dbReference type="RefSeq" id="WP_157113913.1">
    <property type="nucleotide sequence ID" value="NZ_JAAXOS010000007.1"/>
</dbReference>
<keyword evidence="3" id="KW-1185">Reference proteome</keyword>
<protein>
    <submittedName>
        <fullName evidence="2">Uncharacterized protein</fullName>
    </submittedName>
</protein>